<dbReference type="EMBL" id="JAZHOG010000005">
    <property type="protein sequence ID" value="MEJ8567869.1"/>
    <property type="molecule type" value="Genomic_DNA"/>
</dbReference>
<evidence type="ECO:0000313" key="2">
    <source>
        <dbReference type="EMBL" id="MEJ8567869.1"/>
    </source>
</evidence>
<proteinExistence type="predicted"/>
<comment type="caution">
    <text evidence="2">The sequence shown here is derived from an EMBL/GenBank/DDBJ whole genome shotgun (WGS) entry which is preliminary data.</text>
</comment>
<gene>
    <name evidence="2" type="ORF">V3330_09555</name>
</gene>
<dbReference type="Pfam" id="PF13924">
    <property type="entry name" value="Lipocalin_5"/>
    <property type="match status" value="1"/>
</dbReference>
<evidence type="ECO:0000259" key="1">
    <source>
        <dbReference type="Pfam" id="PF13924"/>
    </source>
</evidence>
<name>A0AAW9R6R7_9GAMM</name>
<accession>A0AAW9R6R7</accession>
<keyword evidence="3" id="KW-1185">Reference proteome</keyword>
<dbReference type="AlphaFoldDB" id="A0AAW9R6R7"/>
<dbReference type="RefSeq" id="WP_354695190.1">
    <property type="nucleotide sequence ID" value="NZ_JAZHOG010000005.1"/>
</dbReference>
<dbReference type="Proteomes" id="UP001359886">
    <property type="component" value="Unassembled WGS sequence"/>
</dbReference>
<dbReference type="InterPro" id="IPR024311">
    <property type="entry name" value="Lipocalin-like"/>
</dbReference>
<feature type="domain" description="Lipocalin-like" evidence="1">
    <location>
        <begin position="8"/>
        <end position="140"/>
    </location>
</feature>
<organism evidence="2 3">
    <name type="scientific">Elongatibacter sediminis</name>
    <dbReference type="NCBI Taxonomy" id="3119006"/>
    <lineage>
        <taxon>Bacteria</taxon>
        <taxon>Pseudomonadati</taxon>
        <taxon>Pseudomonadota</taxon>
        <taxon>Gammaproteobacteria</taxon>
        <taxon>Chromatiales</taxon>
        <taxon>Wenzhouxiangellaceae</taxon>
        <taxon>Elongatibacter</taxon>
    </lineage>
</organism>
<reference evidence="2 3" key="1">
    <citation type="submission" date="2024-02" db="EMBL/GenBank/DDBJ databases">
        <title>A novel Wenzhouxiangellaceae bacterium, isolated from coastal sediments.</title>
        <authorList>
            <person name="Du Z.-J."/>
            <person name="Ye Y.-Q."/>
            <person name="Zhang X.-Y."/>
        </authorList>
    </citation>
    <scope>NUCLEOTIDE SEQUENCE [LARGE SCALE GENOMIC DNA]</scope>
    <source>
        <strain evidence="2 3">CH-27</strain>
    </source>
</reference>
<protein>
    <submittedName>
        <fullName evidence="2">Lipocalin-like domain-containing protein</fullName>
    </submittedName>
</protein>
<evidence type="ECO:0000313" key="3">
    <source>
        <dbReference type="Proteomes" id="UP001359886"/>
    </source>
</evidence>
<sequence>MSDASLTGAWTLCSWTIRTPGVMRVSEPFGASPQGLLMYSADGWMSATVCRPERPLLPGGSPRRAPDADLADAYRSYFHYAGPYRVESGHVIHSVHYSLNPAMVGTEQVRAMQFRDDRLILTGEEPLGTGVRRHELVWRRTDTRKS</sequence>